<evidence type="ECO:0000313" key="2">
    <source>
        <dbReference type="Proteomes" id="UP000120576"/>
    </source>
</evidence>
<dbReference type="RefSeq" id="YP_656523.1">
    <property type="nucleotide sequence ID" value="NC_008210.1"/>
</dbReference>
<dbReference type="GeneID" id="5179509"/>
<accession>Q14W91</accession>
<dbReference type="EMBL" id="DQ665652">
    <property type="protein sequence ID" value="ABG25675.1"/>
    <property type="molecule type" value="Genomic_DNA"/>
</dbReference>
<protein>
    <submittedName>
        <fullName evidence="1">ORF15</fullName>
    </submittedName>
</protein>
<proteinExistence type="predicted"/>
<dbReference type="KEGG" id="vg:5179509"/>
<keyword evidence="2" id="KW-1185">Reference proteome</keyword>
<name>Q14W91_9VIRU</name>
<organism evidence="1 2">
    <name type="scientific">Ranid herpesvirus 2</name>
    <dbReference type="NCBI Taxonomy" id="389214"/>
    <lineage>
        <taxon>Viruses</taxon>
        <taxon>Duplodnaviria</taxon>
        <taxon>Heunggongvirae</taxon>
        <taxon>Peploviricota</taxon>
        <taxon>Herviviricetes</taxon>
        <taxon>Herpesvirales</taxon>
        <taxon>Alloherpesviridae</taxon>
        <taxon>Batravirus</taxon>
        <taxon>Batravirus ranidallo2</taxon>
    </lineage>
</organism>
<sequence length="216" mass="26040">MHILQKRFRGTADELLEWKDRDDLERAVEAMAQYQNTRYSDWPRFMRALVWHEFGSGRLDIDYYNEAYETMTEDMSCNDIPLSRDDELRLFLSFVKHSYLRSLHTPEGVVDELEDFLFFLTHHLPTYRKFLEHFELSWFNAYAYTQLAEGKLENGVFKVTFKDMDVQPPEHLYTWIKDWKMFTGPKSLSLHPHYDYEAFDEKRRALVDKKANQPTE</sequence>
<evidence type="ECO:0000313" key="1">
    <source>
        <dbReference type="EMBL" id="ABG25675.1"/>
    </source>
</evidence>
<reference evidence="1 2" key="1">
    <citation type="journal article" date="2006" name="J. Gen. Virol.">
        <title>Genome sequences of two frog herpesviruses.</title>
        <authorList>
            <person name="Davison A.J."/>
            <person name="Cunningham C."/>
            <person name="Sauerbier W."/>
            <person name="McKinnell R.G."/>
        </authorList>
    </citation>
    <scope>NUCLEOTIDE SEQUENCE [LARGE SCALE GENOMIC DNA]</scope>
    <source>
        <strain evidence="1">ATCC VR-568</strain>
    </source>
</reference>
<dbReference type="Proteomes" id="UP000120576">
    <property type="component" value="Genome"/>
</dbReference>